<sequence>MKKESLEKRSKDIERELEALKGFRLTPQLRKFQRTLIGEQSFVKGEIARLKSTGGQKEQRHADRIKLANKNRSEKMKRTWRYLRAIRDNYPVDIPLRQLRTALRKHRQGLETDIPDVAWRNPSP</sequence>
<dbReference type="KEGG" id="ndv:NDEV_1281"/>
<organism evidence="1 2">
    <name type="scientific">Nitrosotalea devaniterrae</name>
    <dbReference type="NCBI Taxonomy" id="1078905"/>
    <lineage>
        <taxon>Archaea</taxon>
        <taxon>Nitrososphaerota</taxon>
        <taxon>Nitrososphaeria</taxon>
        <taxon>Nitrosotaleales</taxon>
        <taxon>Nitrosotaleaceae</taxon>
        <taxon>Nitrosotalea</taxon>
    </lineage>
</organism>
<gene>
    <name evidence="1" type="ORF">NDEV_1281</name>
</gene>
<reference evidence="2" key="1">
    <citation type="submission" date="2015-10" db="EMBL/GenBank/DDBJ databases">
        <authorList>
            <person name="Lehtovirta-Morley L.E."/>
            <person name="Vieille C."/>
        </authorList>
    </citation>
    <scope>NUCLEOTIDE SEQUENCE [LARGE SCALE GENOMIC DNA]</scope>
</reference>
<accession>A0A128A3W5</accession>
<protein>
    <submittedName>
        <fullName evidence="1">Uncharacterized protein</fullName>
    </submittedName>
</protein>
<keyword evidence="2" id="KW-1185">Reference proteome</keyword>
<dbReference type="Proteomes" id="UP000196239">
    <property type="component" value="Chromosome 1"/>
</dbReference>
<dbReference type="EMBL" id="LN890280">
    <property type="protein sequence ID" value="CUR52046.1"/>
    <property type="molecule type" value="Genomic_DNA"/>
</dbReference>
<name>A0A128A3W5_9ARCH</name>
<proteinExistence type="predicted"/>
<evidence type="ECO:0000313" key="2">
    <source>
        <dbReference type="Proteomes" id="UP000196239"/>
    </source>
</evidence>
<evidence type="ECO:0000313" key="1">
    <source>
        <dbReference type="EMBL" id="CUR52046.1"/>
    </source>
</evidence>
<dbReference type="AlphaFoldDB" id="A0A128A3W5"/>